<dbReference type="AlphaFoldDB" id="A0AAW4L020"/>
<keyword evidence="2" id="KW-0479">Metal-binding</keyword>
<dbReference type="InterPro" id="IPR050669">
    <property type="entry name" value="Hemerythrin"/>
</dbReference>
<evidence type="ECO:0000313" key="5">
    <source>
        <dbReference type="EMBL" id="MBT0664399.1"/>
    </source>
</evidence>
<evidence type="ECO:0000256" key="1">
    <source>
        <dbReference type="ARBA" id="ARBA00010587"/>
    </source>
</evidence>
<dbReference type="InterPro" id="IPR012312">
    <property type="entry name" value="Hemerythrin-like"/>
</dbReference>
<evidence type="ECO:0000256" key="3">
    <source>
        <dbReference type="ARBA" id="ARBA00023004"/>
    </source>
</evidence>
<dbReference type="Pfam" id="PF01814">
    <property type="entry name" value="Hemerythrin"/>
    <property type="match status" value="1"/>
</dbReference>
<organism evidence="5 6">
    <name type="scientific">Geoanaerobacter pelophilus</name>
    <dbReference type="NCBI Taxonomy" id="60036"/>
    <lineage>
        <taxon>Bacteria</taxon>
        <taxon>Pseudomonadati</taxon>
        <taxon>Thermodesulfobacteriota</taxon>
        <taxon>Desulfuromonadia</taxon>
        <taxon>Geobacterales</taxon>
        <taxon>Geobacteraceae</taxon>
        <taxon>Geoanaerobacter</taxon>
    </lineage>
</organism>
<comment type="caution">
    <text evidence="5">The sequence shown here is derived from an EMBL/GenBank/DDBJ whole genome shotgun (WGS) entry which is preliminary data.</text>
</comment>
<name>A0AAW4L020_9BACT</name>
<evidence type="ECO:0000256" key="2">
    <source>
        <dbReference type="ARBA" id="ARBA00022723"/>
    </source>
</evidence>
<dbReference type="RefSeq" id="WP_214171177.1">
    <property type="nucleotide sequence ID" value="NZ_JAHCVJ010000003.1"/>
</dbReference>
<gene>
    <name evidence="5" type="ORF">KI809_08810</name>
</gene>
<dbReference type="NCBIfam" id="NF033749">
    <property type="entry name" value="bact_hemeryth"/>
    <property type="match status" value="1"/>
</dbReference>
<protein>
    <submittedName>
        <fullName evidence="5">Hemerythrin family protein</fullName>
    </submittedName>
</protein>
<dbReference type="Gene3D" id="1.20.120.50">
    <property type="entry name" value="Hemerythrin-like"/>
    <property type="match status" value="1"/>
</dbReference>
<keyword evidence="3" id="KW-0408">Iron</keyword>
<evidence type="ECO:0000313" key="6">
    <source>
        <dbReference type="Proteomes" id="UP000811899"/>
    </source>
</evidence>
<dbReference type="PANTHER" id="PTHR37164:SF1">
    <property type="entry name" value="BACTERIOHEMERYTHRIN"/>
    <property type="match status" value="1"/>
</dbReference>
<reference evidence="5 6" key="1">
    <citation type="submission" date="2021-05" db="EMBL/GenBank/DDBJ databases">
        <title>The draft genome of Geobacter pelophilus DSM 12255.</title>
        <authorList>
            <person name="Xu Z."/>
            <person name="Masuda Y."/>
            <person name="Itoh H."/>
            <person name="Senoo K."/>
        </authorList>
    </citation>
    <scope>NUCLEOTIDE SEQUENCE [LARGE SCALE GENOMIC DNA]</scope>
    <source>
        <strain evidence="5 6">DSM 12255</strain>
    </source>
</reference>
<dbReference type="Proteomes" id="UP000811899">
    <property type="component" value="Unassembled WGS sequence"/>
</dbReference>
<dbReference type="CDD" id="cd12107">
    <property type="entry name" value="Hemerythrin"/>
    <property type="match status" value="1"/>
</dbReference>
<dbReference type="NCBIfam" id="TIGR02481">
    <property type="entry name" value="hemeryth_dom"/>
    <property type="match status" value="1"/>
</dbReference>
<dbReference type="GO" id="GO:0046872">
    <property type="term" value="F:metal ion binding"/>
    <property type="evidence" value="ECO:0007669"/>
    <property type="project" value="UniProtKB-KW"/>
</dbReference>
<evidence type="ECO:0000259" key="4">
    <source>
        <dbReference type="Pfam" id="PF01814"/>
    </source>
</evidence>
<dbReference type="InterPro" id="IPR012827">
    <property type="entry name" value="Hemerythrin_metal-bd"/>
</dbReference>
<dbReference type="PANTHER" id="PTHR37164">
    <property type="entry name" value="BACTERIOHEMERYTHRIN"/>
    <property type="match status" value="1"/>
</dbReference>
<dbReference type="InterPro" id="IPR035938">
    <property type="entry name" value="Hemerythrin-like_sf"/>
</dbReference>
<comment type="similarity">
    <text evidence="1">Belongs to the hemerythrin family.</text>
</comment>
<dbReference type="EMBL" id="JAHCVJ010000003">
    <property type="protein sequence ID" value="MBT0664399.1"/>
    <property type="molecule type" value="Genomic_DNA"/>
</dbReference>
<feature type="domain" description="Hemerythrin-like" evidence="4">
    <location>
        <begin position="14"/>
        <end position="129"/>
    </location>
</feature>
<proteinExistence type="inferred from homology"/>
<dbReference type="SUPFAM" id="SSF47188">
    <property type="entry name" value="Hemerythrin-like"/>
    <property type="match status" value="1"/>
</dbReference>
<sequence>MITSWNEEMATGCDEIDSQHKDLLRKVDDLLRASKALRGHEEIARLIWFLKRYVRKHFRDEERLQLTSGYPGYQLHKAQHDHFYREVNRLEARFAKEGPNTNLIVQAIQMMCAWLHDHFHRVDMELVAYLREMNKSEHQ</sequence>
<keyword evidence="6" id="KW-1185">Reference proteome</keyword>
<accession>A0AAW4L020</accession>